<name>A0A3B0W088_9ZZZZ</name>
<gene>
    <name evidence="1" type="ORF">MNBD_GAMMA02-359</name>
</gene>
<dbReference type="AlphaFoldDB" id="A0A3B0W088"/>
<dbReference type="InterPro" id="IPR021856">
    <property type="entry name" value="DUF3465"/>
</dbReference>
<evidence type="ECO:0008006" key="2">
    <source>
        <dbReference type="Google" id="ProtNLM"/>
    </source>
</evidence>
<evidence type="ECO:0000313" key="1">
    <source>
        <dbReference type="EMBL" id="VAW44107.1"/>
    </source>
</evidence>
<dbReference type="EMBL" id="UOFA01000078">
    <property type="protein sequence ID" value="VAW44107.1"/>
    <property type="molecule type" value="Genomic_DNA"/>
</dbReference>
<sequence>MVFTWWFQQQPNLKSELDQAILQQRSDVVDIRGEYEWNDRGGVVHWTHHDPQNRRPGGWIELNGKKYK</sequence>
<proteinExistence type="predicted"/>
<accession>A0A3B0W088</accession>
<organism evidence="1">
    <name type="scientific">hydrothermal vent metagenome</name>
    <dbReference type="NCBI Taxonomy" id="652676"/>
    <lineage>
        <taxon>unclassified sequences</taxon>
        <taxon>metagenomes</taxon>
        <taxon>ecological metagenomes</taxon>
    </lineage>
</organism>
<reference evidence="1" key="1">
    <citation type="submission" date="2018-06" db="EMBL/GenBank/DDBJ databases">
        <authorList>
            <person name="Zhirakovskaya E."/>
        </authorList>
    </citation>
    <scope>NUCLEOTIDE SEQUENCE</scope>
</reference>
<dbReference type="Pfam" id="PF11948">
    <property type="entry name" value="DUF3465"/>
    <property type="match status" value="1"/>
</dbReference>
<protein>
    <recommendedName>
        <fullName evidence="2">DUF3465 domain-containing protein</fullName>
    </recommendedName>
</protein>